<reference evidence="2 3" key="1">
    <citation type="journal article" date="2018" name="Front. Microbiol.">
        <title>Hydrolytic Capabilities as a Key to Environmental Success: Chitinolytic and Cellulolytic Acidobacteria From Acidic Sub-arctic Soils and Boreal Peatlands.</title>
        <authorList>
            <person name="Belova S.E."/>
            <person name="Ravin N.V."/>
            <person name="Pankratov T.A."/>
            <person name="Rakitin A.L."/>
            <person name="Ivanova A.A."/>
            <person name="Beletsky A.V."/>
            <person name="Mardanov A.V."/>
            <person name="Sinninghe Damste J.S."/>
            <person name="Dedysh S.N."/>
        </authorList>
    </citation>
    <scope>NUCLEOTIDE SEQUENCE [LARGE SCALE GENOMIC DNA]</scope>
    <source>
        <strain evidence="2 3">SBC82</strain>
    </source>
</reference>
<gene>
    <name evidence="2" type="ORF">ACPOL_3965</name>
</gene>
<name>A0A2Z5G359_9BACT</name>
<evidence type="ECO:0000256" key="1">
    <source>
        <dbReference type="SAM" id="MobiDB-lite"/>
    </source>
</evidence>
<evidence type="ECO:0000313" key="3">
    <source>
        <dbReference type="Proteomes" id="UP000253606"/>
    </source>
</evidence>
<dbReference type="Proteomes" id="UP000253606">
    <property type="component" value="Chromosome"/>
</dbReference>
<dbReference type="EMBL" id="CP030840">
    <property type="protein sequence ID" value="AXC13244.1"/>
    <property type="molecule type" value="Genomic_DNA"/>
</dbReference>
<sequence length="44" mass="4845">MGLRSSPWISNTGERHVSTNDHATIPGRRVSYGVSGKDNWSFLA</sequence>
<dbReference type="KEGG" id="abas:ACPOL_3965"/>
<keyword evidence="3" id="KW-1185">Reference proteome</keyword>
<accession>A0A2Z5G359</accession>
<dbReference type="AlphaFoldDB" id="A0A2Z5G359"/>
<evidence type="ECO:0000313" key="2">
    <source>
        <dbReference type="EMBL" id="AXC13244.1"/>
    </source>
</evidence>
<proteinExistence type="predicted"/>
<feature type="region of interest" description="Disordered" evidence="1">
    <location>
        <begin position="1"/>
        <end position="26"/>
    </location>
</feature>
<organism evidence="2 3">
    <name type="scientific">Acidisarcina polymorpha</name>
    <dbReference type="NCBI Taxonomy" id="2211140"/>
    <lineage>
        <taxon>Bacteria</taxon>
        <taxon>Pseudomonadati</taxon>
        <taxon>Acidobacteriota</taxon>
        <taxon>Terriglobia</taxon>
        <taxon>Terriglobales</taxon>
        <taxon>Acidobacteriaceae</taxon>
        <taxon>Acidisarcina</taxon>
    </lineage>
</organism>
<protein>
    <submittedName>
        <fullName evidence="2">Uncharacterized protein</fullName>
    </submittedName>
</protein>